<comment type="caution">
    <text evidence="4">The sequence shown here is derived from an EMBL/GenBank/DDBJ whole genome shotgun (WGS) entry which is preliminary data.</text>
</comment>
<keyword evidence="1" id="KW-0560">Oxidoreductase</keyword>
<reference evidence="5" key="1">
    <citation type="journal article" date="2019" name="Int. J. Syst. Evol. Microbiol.">
        <title>The Global Catalogue of Microorganisms (GCM) 10K type strain sequencing project: providing services to taxonomists for standard genome sequencing and annotation.</title>
        <authorList>
            <consortium name="The Broad Institute Genomics Platform"/>
            <consortium name="The Broad Institute Genome Sequencing Center for Infectious Disease"/>
            <person name="Wu L."/>
            <person name="Ma J."/>
        </authorList>
    </citation>
    <scope>NUCLEOTIDE SEQUENCE [LARGE SCALE GENOMIC DNA]</scope>
    <source>
        <strain evidence="5">CGMCC 4.7177</strain>
    </source>
</reference>
<dbReference type="SUPFAM" id="SSF51735">
    <property type="entry name" value="NAD(P)-binding Rossmann-fold domains"/>
    <property type="match status" value="1"/>
</dbReference>
<dbReference type="Proteomes" id="UP001595839">
    <property type="component" value="Unassembled WGS sequence"/>
</dbReference>
<accession>A0ABV9AL23</accession>
<feature type="region of interest" description="Disordered" evidence="2">
    <location>
        <begin position="140"/>
        <end position="161"/>
    </location>
</feature>
<protein>
    <submittedName>
        <fullName evidence="4">NADPH-dependent F420 reductase</fullName>
    </submittedName>
</protein>
<dbReference type="InterPro" id="IPR051267">
    <property type="entry name" value="STEAP_metalloreductase"/>
</dbReference>
<sequence length="234" mass="22923">MRIGILGTGTLAAALGEGWACAGHELAIGGRSRAGAERLAARLGHGALAVAPREAAVGRDAVLLAVSWDGVEDMLASAGAADGTLAGTPLIDPTNAVAHGVGALLVAPGESMADRIAGLAPGARVVKAFHLFPAAQWTAAAAGDPSPSPSPSPPPSSVPSRVTVAMCGDDAVALRTVGELVRDVGGIPATLGGLDRVRQLEEVAGFAIGLAFAGVAPDSALPRASAPPTPPAPN</sequence>
<dbReference type="InterPro" id="IPR036291">
    <property type="entry name" value="NAD(P)-bd_dom_sf"/>
</dbReference>
<dbReference type="RefSeq" id="WP_381165455.1">
    <property type="nucleotide sequence ID" value="NZ_JBHSFK010000005.1"/>
</dbReference>
<proteinExistence type="predicted"/>
<evidence type="ECO:0000256" key="1">
    <source>
        <dbReference type="ARBA" id="ARBA00023002"/>
    </source>
</evidence>
<dbReference type="PANTHER" id="PTHR14239">
    <property type="entry name" value="DUDULIN-RELATED"/>
    <property type="match status" value="1"/>
</dbReference>
<feature type="compositionally biased region" description="Pro residues" evidence="2">
    <location>
        <begin position="146"/>
        <end position="157"/>
    </location>
</feature>
<organism evidence="4 5">
    <name type="scientific">Streptomyces vulcanius</name>
    <dbReference type="NCBI Taxonomy" id="1441876"/>
    <lineage>
        <taxon>Bacteria</taxon>
        <taxon>Bacillati</taxon>
        <taxon>Actinomycetota</taxon>
        <taxon>Actinomycetes</taxon>
        <taxon>Kitasatosporales</taxon>
        <taxon>Streptomycetaceae</taxon>
        <taxon>Streptomyces</taxon>
    </lineage>
</organism>
<evidence type="ECO:0000259" key="3">
    <source>
        <dbReference type="Pfam" id="PF03807"/>
    </source>
</evidence>
<feature type="domain" description="Pyrroline-5-carboxylate reductase catalytic N-terminal" evidence="3">
    <location>
        <begin position="2"/>
        <end position="95"/>
    </location>
</feature>
<dbReference type="EMBL" id="JBHSFK010000005">
    <property type="protein sequence ID" value="MFC4499815.1"/>
    <property type="molecule type" value="Genomic_DNA"/>
</dbReference>
<evidence type="ECO:0000313" key="4">
    <source>
        <dbReference type="EMBL" id="MFC4499815.1"/>
    </source>
</evidence>
<keyword evidence="5" id="KW-1185">Reference proteome</keyword>
<evidence type="ECO:0000256" key="2">
    <source>
        <dbReference type="SAM" id="MobiDB-lite"/>
    </source>
</evidence>
<dbReference type="Pfam" id="PF03807">
    <property type="entry name" value="F420_oxidored"/>
    <property type="match status" value="1"/>
</dbReference>
<dbReference type="InterPro" id="IPR028939">
    <property type="entry name" value="P5C_Rdtase_cat_N"/>
</dbReference>
<gene>
    <name evidence="4" type="ORF">ACFPIH_09760</name>
</gene>
<evidence type="ECO:0000313" key="5">
    <source>
        <dbReference type="Proteomes" id="UP001595839"/>
    </source>
</evidence>
<dbReference type="PANTHER" id="PTHR14239:SF10">
    <property type="entry name" value="REDUCTASE"/>
    <property type="match status" value="1"/>
</dbReference>
<dbReference type="Gene3D" id="3.40.50.720">
    <property type="entry name" value="NAD(P)-binding Rossmann-like Domain"/>
    <property type="match status" value="1"/>
</dbReference>
<name>A0ABV9AL23_9ACTN</name>